<dbReference type="InterPro" id="IPR036926">
    <property type="entry name" value="Thymidate_synth/dCMP_Mease_sf"/>
</dbReference>
<dbReference type="PANTHER" id="PTHR11548">
    <property type="entry name" value="THYMIDYLATE SYNTHASE 1"/>
    <property type="match status" value="1"/>
</dbReference>
<sequence>MALNNNIIENDTMAEENSEEQSYLQLIQDILSKGNKRLDRTGVGTLSIFGAQMRFSLREGSTNAKELQAKGIHIWDGNSTREFLDSCGFVDREEAIIKFLGYNVQL</sequence>
<dbReference type="GO" id="GO:0004799">
    <property type="term" value="F:thymidylate synthase activity"/>
    <property type="evidence" value="ECO:0007669"/>
    <property type="project" value="TreeGrafter"/>
</dbReference>
<dbReference type="VEuPathDB" id="VectorBase:AATE018538"/>
<dbReference type="AlphaFoldDB" id="A0A182JI58"/>
<feature type="domain" description="Thymidylate synthase/dCMP hydroxymethylase" evidence="5">
    <location>
        <begin position="21"/>
        <end position="60"/>
    </location>
</feature>
<dbReference type="GO" id="GO:0032259">
    <property type="term" value="P:methylation"/>
    <property type="evidence" value="ECO:0007669"/>
    <property type="project" value="UniProtKB-KW"/>
</dbReference>
<evidence type="ECO:0000256" key="4">
    <source>
        <dbReference type="ARBA" id="ARBA00022679"/>
    </source>
</evidence>
<evidence type="ECO:0000256" key="1">
    <source>
        <dbReference type="ARBA" id="ARBA00004992"/>
    </source>
</evidence>
<evidence type="ECO:0000313" key="6">
    <source>
        <dbReference type="EnsemblMetazoa" id="AATE018538-PA.1"/>
    </source>
</evidence>
<dbReference type="Gene3D" id="3.30.572.10">
    <property type="entry name" value="Thymidylate synthase/dCMP hydroxymethylase domain"/>
    <property type="match status" value="1"/>
</dbReference>
<evidence type="ECO:0000256" key="2">
    <source>
        <dbReference type="ARBA" id="ARBA00015931"/>
    </source>
</evidence>
<dbReference type="SUPFAM" id="SSF55831">
    <property type="entry name" value="Thymidylate synthase/dCMP hydroxymethylase"/>
    <property type="match status" value="1"/>
</dbReference>
<comment type="pathway">
    <text evidence="1">Pyrimidine metabolism; dTTP biosynthesis.</text>
</comment>
<dbReference type="GO" id="GO:0005829">
    <property type="term" value="C:cytosol"/>
    <property type="evidence" value="ECO:0007669"/>
    <property type="project" value="TreeGrafter"/>
</dbReference>
<evidence type="ECO:0000256" key="3">
    <source>
        <dbReference type="ARBA" id="ARBA00022603"/>
    </source>
</evidence>
<dbReference type="STRING" id="41427.A0A182JI58"/>
<reference evidence="6" key="1">
    <citation type="submission" date="2022-08" db="UniProtKB">
        <authorList>
            <consortium name="EnsemblMetazoa"/>
        </authorList>
    </citation>
    <scope>IDENTIFICATION</scope>
    <source>
        <strain evidence="6">EBRO</strain>
    </source>
</reference>
<keyword evidence="4" id="KW-0808">Transferase</keyword>
<dbReference type="InterPro" id="IPR023451">
    <property type="entry name" value="Thymidate_synth/dCMP_Mease_dom"/>
</dbReference>
<organism evidence="6">
    <name type="scientific">Anopheles atroparvus</name>
    <name type="common">European mosquito</name>
    <dbReference type="NCBI Taxonomy" id="41427"/>
    <lineage>
        <taxon>Eukaryota</taxon>
        <taxon>Metazoa</taxon>
        <taxon>Ecdysozoa</taxon>
        <taxon>Arthropoda</taxon>
        <taxon>Hexapoda</taxon>
        <taxon>Insecta</taxon>
        <taxon>Pterygota</taxon>
        <taxon>Neoptera</taxon>
        <taxon>Endopterygota</taxon>
        <taxon>Diptera</taxon>
        <taxon>Nematocera</taxon>
        <taxon>Culicoidea</taxon>
        <taxon>Culicidae</taxon>
        <taxon>Anophelinae</taxon>
        <taxon>Anopheles</taxon>
    </lineage>
</organism>
<evidence type="ECO:0000259" key="5">
    <source>
        <dbReference type="Pfam" id="PF00303"/>
    </source>
</evidence>
<dbReference type="Pfam" id="PF00303">
    <property type="entry name" value="Thymidylat_synt"/>
    <property type="match status" value="1"/>
</dbReference>
<dbReference type="GO" id="GO:0006231">
    <property type="term" value="P:dTMP biosynthetic process"/>
    <property type="evidence" value="ECO:0007669"/>
    <property type="project" value="TreeGrafter"/>
</dbReference>
<dbReference type="GO" id="GO:0005739">
    <property type="term" value="C:mitochondrion"/>
    <property type="evidence" value="ECO:0007669"/>
    <property type="project" value="TreeGrafter"/>
</dbReference>
<name>A0A182JI58_ANOAO</name>
<keyword evidence="3" id="KW-0489">Methyltransferase</keyword>
<proteinExistence type="predicted"/>
<accession>A0A182JI58</accession>
<dbReference type="PANTHER" id="PTHR11548:SF2">
    <property type="entry name" value="THYMIDYLATE SYNTHASE"/>
    <property type="match status" value="1"/>
</dbReference>
<dbReference type="EnsemblMetazoa" id="AATE018538-RA">
    <property type="protein sequence ID" value="AATE018538-PA.1"/>
    <property type="gene ID" value="AATE018538"/>
</dbReference>
<protein>
    <recommendedName>
        <fullName evidence="2">Thymidylate synthase</fullName>
    </recommendedName>
</protein>
<dbReference type="InterPro" id="IPR045097">
    <property type="entry name" value="Thymidate_synth/dCMP_Mease"/>
</dbReference>